<comment type="caution">
    <text evidence="1">The sequence shown here is derived from an EMBL/GenBank/DDBJ whole genome shotgun (WGS) entry which is preliminary data.</text>
</comment>
<reference evidence="2" key="1">
    <citation type="journal article" date="2023" name="Nat. Plants">
        <title>Single-cell RNA sequencing provides a high-resolution roadmap for understanding the multicellular compartmentation of specialized metabolism.</title>
        <authorList>
            <person name="Sun S."/>
            <person name="Shen X."/>
            <person name="Li Y."/>
            <person name="Li Y."/>
            <person name="Wang S."/>
            <person name="Li R."/>
            <person name="Zhang H."/>
            <person name="Shen G."/>
            <person name="Guo B."/>
            <person name="Wei J."/>
            <person name="Xu J."/>
            <person name="St-Pierre B."/>
            <person name="Chen S."/>
            <person name="Sun C."/>
        </authorList>
    </citation>
    <scope>NUCLEOTIDE SEQUENCE [LARGE SCALE GENOMIC DNA]</scope>
</reference>
<dbReference type="EMBL" id="CM044703">
    <property type="protein sequence ID" value="KAI5672709.1"/>
    <property type="molecule type" value="Genomic_DNA"/>
</dbReference>
<evidence type="ECO:0000313" key="2">
    <source>
        <dbReference type="Proteomes" id="UP001060085"/>
    </source>
</evidence>
<evidence type="ECO:0000313" key="1">
    <source>
        <dbReference type="EMBL" id="KAI5672709.1"/>
    </source>
</evidence>
<gene>
    <name evidence="1" type="ORF">M9H77_13073</name>
</gene>
<organism evidence="1 2">
    <name type="scientific">Catharanthus roseus</name>
    <name type="common">Madagascar periwinkle</name>
    <name type="synonym">Vinca rosea</name>
    <dbReference type="NCBI Taxonomy" id="4058"/>
    <lineage>
        <taxon>Eukaryota</taxon>
        <taxon>Viridiplantae</taxon>
        <taxon>Streptophyta</taxon>
        <taxon>Embryophyta</taxon>
        <taxon>Tracheophyta</taxon>
        <taxon>Spermatophyta</taxon>
        <taxon>Magnoliopsida</taxon>
        <taxon>eudicotyledons</taxon>
        <taxon>Gunneridae</taxon>
        <taxon>Pentapetalae</taxon>
        <taxon>asterids</taxon>
        <taxon>lamiids</taxon>
        <taxon>Gentianales</taxon>
        <taxon>Apocynaceae</taxon>
        <taxon>Rauvolfioideae</taxon>
        <taxon>Vinceae</taxon>
        <taxon>Catharanthinae</taxon>
        <taxon>Catharanthus</taxon>
    </lineage>
</organism>
<sequence>MGSQLIKAWSLMKQALMNRFEVLKHERQRQGRERIQSQSFNFLTTTCGTKSNHGMKAKGEGMGKELSIVGNCMVNPFNCEQALDIAHMFKSSSSCANLEKQLLDSVARIKLSYHDLELLHDIIFFDHIVSSFSSSCALTILSKIHIFLRSFVEHGTYPTVPSRPRD</sequence>
<accession>A0ACC0BJ48</accession>
<name>A0ACC0BJ48_CATRO</name>
<proteinExistence type="predicted"/>
<dbReference type="Proteomes" id="UP001060085">
    <property type="component" value="Linkage Group LG03"/>
</dbReference>
<protein>
    <submittedName>
        <fullName evidence="1">Uncharacterized protein</fullName>
    </submittedName>
</protein>
<keyword evidence="2" id="KW-1185">Reference proteome</keyword>